<evidence type="ECO:0008006" key="3">
    <source>
        <dbReference type="Google" id="ProtNLM"/>
    </source>
</evidence>
<gene>
    <name evidence="1" type="ORF">GPX89_15375</name>
</gene>
<dbReference type="EMBL" id="WRPP01000002">
    <property type="protein sequence ID" value="MVU78623.1"/>
    <property type="molecule type" value="Genomic_DNA"/>
</dbReference>
<evidence type="ECO:0000313" key="2">
    <source>
        <dbReference type="Proteomes" id="UP000466794"/>
    </source>
</evidence>
<keyword evidence="2" id="KW-1185">Reference proteome</keyword>
<reference evidence="1 2" key="1">
    <citation type="submission" date="2019-12" db="EMBL/GenBank/DDBJ databases">
        <title>Nocardia sp. nov. ET3-3 isolated from soil.</title>
        <authorList>
            <person name="Kanchanasin P."/>
            <person name="Tanasupawat S."/>
            <person name="Yuki M."/>
            <person name="Kudo T."/>
        </authorList>
    </citation>
    <scope>NUCLEOTIDE SEQUENCE [LARGE SCALE GENOMIC DNA]</scope>
    <source>
        <strain evidence="1 2">ET3-3</strain>
    </source>
</reference>
<evidence type="ECO:0000313" key="1">
    <source>
        <dbReference type="EMBL" id="MVU78623.1"/>
    </source>
</evidence>
<proteinExistence type="predicted"/>
<sequence>MSQITISRRPGGYTDRLRKYHVFVDGAEVGQVGAGHSVTTEVDAGRHEVQLTIDWATSPTVTLDLDPAQTGQLYCEPAANPLTALYYSLFARQRYITLRIT</sequence>
<organism evidence="1 2">
    <name type="scientific">Nocardia terrae</name>
    <dbReference type="NCBI Taxonomy" id="2675851"/>
    <lineage>
        <taxon>Bacteria</taxon>
        <taxon>Bacillati</taxon>
        <taxon>Actinomycetota</taxon>
        <taxon>Actinomycetes</taxon>
        <taxon>Mycobacteriales</taxon>
        <taxon>Nocardiaceae</taxon>
        <taxon>Nocardia</taxon>
    </lineage>
</organism>
<dbReference type="AlphaFoldDB" id="A0A7K1UW57"/>
<dbReference type="RefSeq" id="WP_157388067.1">
    <property type="nucleotide sequence ID" value="NZ_WRPP01000002.1"/>
</dbReference>
<name>A0A7K1UW57_9NOCA</name>
<comment type="caution">
    <text evidence="1">The sequence shown here is derived from an EMBL/GenBank/DDBJ whole genome shotgun (WGS) entry which is preliminary data.</text>
</comment>
<dbReference type="Proteomes" id="UP000466794">
    <property type="component" value="Unassembled WGS sequence"/>
</dbReference>
<accession>A0A7K1UW57</accession>
<protein>
    <recommendedName>
        <fullName evidence="3">PEGA domain-containing protein</fullName>
    </recommendedName>
</protein>